<dbReference type="InterPro" id="IPR000740">
    <property type="entry name" value="GrpE"/>
</dbReference>
<evidence type="ECO:0000256" key="3">
    <source>
        <dbReference type="HAMAP-Rule" id="MF_01151"/>
    </source>
</evidence>
<feature type="region of interest" description="Disordered" evidence="6">
    <location>
        <begin position="176"/>
        <end position="209"/>
    </location>
</feature>
<accession>A0ABY5M5S5</accession>
<evidence type="ECO:0000313" key="8">
    <source>
        <dbReference type="Proteomes" id="UP001316184"/>
    </source>
</evidence>
<dbReference type="Gene3D" id="2.30.22.10">
    <property type="entry name" value="Head domain of nucleotide exchange factor GrpE"/>
    <property type="match status" value="1"/>
</dbReference>
<evidence type="ECO:0000256" key="5">
    <source>
        <dbReference type="RuleBase" id="RU004478"/>
    </source>
</evidence>
<name>A0ABY5M5S5_9ACTN</name>
<evidence type="ECO:0000256" key="2">
    <source>
        <dbReference type="ARBA" id="ARBA00023186"/>
    </source>
</evidence>
<evidence type="ECO:0000256" key="4">
    <source>
        <dbReference type="RuleBase" id="RU000639"/>
    </source>
</evidence>
<protein>
    <recommendedName>
        <fullName evidence="3 4">Protein GrpE</fullName>
    </recommendedName>
    <alternativeName>
        <fullName evidence="3">HSP-70 cofactor</fullName>
    </alternativeName>
</protein>
<dbReference type="PANTHER" id="PTHR21237:SF23">
    <property type="entry name" value="GRPE PROTEIN HOMOLOG, MITOCHONDRIAL"/>
    <property type="match status" value="1"/>
</dbReference>
<comment type="subcellular location">
    <subcellularLocation>
        <location evidence="3">Cytoplasm</location>
    </subcellularLocation>
</comment>
<gene>
    <name evidence="3 7" type="primary">grpE</name>
    <name evidence="7" type="ORF">NQV15_16950</name>
</gene>
<dbReference type="SUPFAM" id="SSF51064">
    <property type="entry name" value="Head domain of nucleotide exchange factor GrpE"/>
    <property type="match status" value="1"/>
</dbReference>
<dbReference type="PROSITE" id="PS01071">
    <property type="entry name" value="GRPE"/>
    <property type="match status" value="1"/>
</dbReference>
<dbReference type="HAMAP" id="MF_01151">
    <property type="entry name" value="GrpE"/>
    <property type="match status" value="1"/>
</dbReference>
<dbReference type="PANTHER" id="PTHR21237">
    <property type="entry name" value="GRPE PROTEIN"/>
    <property type="match status" value="1"/>
</dbReference>
<dbReference type="InterPro" id="IPR013805">
    <property type="entry name" value="GrpE_CC"/>
</dbReference>
<comment type="subunit">
    <text evidence="3">Homodimer.</text>
</comment>
<evidence type="ECO:0000256" key="6">
    <source>
        <dbReference type="SAM" id="MobiDB-lite"/>
    </source>
</evidence>
<dbReference type="InterPro" id="IPR009012">
    <property type="entry name" value="GrpE_head"/>
</dbReference>
<dbReference type="Proteomes" id="UP001316184">
    <property type="component" value="Chromosome"/>
</dbReference>
<dbReference type="RefSeq" id="WP_232403612.1">
    <property type="nucleotide sequence ID" value="NZ_CP102173.1"/>
</dbReference>
<keyword evidence="8" id="KW-1185">Reference proteome</keyword>
<evidence type="ECO:0000256" key="1">
    <source>
        <dbReference type="ARBA" id="ARBA00009054"/>
    </source>
</evidence>
<comment type="similarity">
    <text evidence="1 3 5">Belongs to the GrpE family.</text>
</comment>
<sequence length="209" mass="22538">MTQPDEGLATEQESTPAEETQPAEAPAEPQEPAAEESEVDRLTRELSERTLDLQRLQAEYVNYKRRVDRDRELVRSQAEAAVLQSLLTVLDDIARADEHGELTGGFKAVADSLHQAVAKHKLEAFGVKGEPFDPAMHEAVFHAGESAEVTTTTIDTVMRTGYRHGDRVLRAATVGVVDPAAAAEPQTNGTEGSSDSEPTSESSPTSGDE</sequence>
<dbReference type="Pfam" id="PF01025">
    <property type="entry name" value="GrpE"/>
    <property type="match status" value="1"/>
</dbReference>
<keyword evidence="3 4" id="KW-0346">Stress response</keyword>
<feature type="compositionally biased region" description="Low complexity" evidence="6">
    <location>
        <begin position="189"/>
        <end position="209"/>
    </location>
</feature>
<feature type="compositionally biased region" description="Low complexity" evidence="6">
    <location>
        <begin position="13"/>
        <end position="32"/>
    </location>
</feature>
<organism evidence="7 8">
    <name type="scientific">Aeromicrobium wangtongii</name>
    <dbReference type="NCBI Taxonomy" id="2969247"/>
    <lineage>
        <taxon>Bacteria</taxon>
        <taxon>Bacillati</taxon>
        <taxon>Actinomycetota</taxon>
        <taxon>Actinomycetes</taxon>
        <taxon>Propionibacteriales</taxon>
        <taxon>Nocardioidaceae</taxon>
        <taxon>Aeromicrobium</taxon>
    </lineage>
</organism>
<feature type="region of interest" description="Disordered" evidence="6">
    <location>
        <begin position="1"/>
        <end position="46"/>
    </location>
</feature>
<dbReference type="SUPFAM" id="SSF58014">
    <property type="entry name" value="Coiled-coil domain of nucleotide exchange factor GrpE"/>
    <property type="match status" value="1"/>
</dbReference>
<dbReference type="Gene3D" id="3.90.20.20">
    <property type="match status" value="1"/>
</dbReference>
<evidence type="ECO:0000313" key="7">
    <source>
        <dbReference type="EMBL" id="UUP13515.1"/>
    </source>
</evidence>
<dbReference type="CDD" id="cd00446">
    <property type="entry name" value="GrpE"/>
    <property type="match status" value="1"/>
</dbReference>
<comment type="function">
    <text evidence="3 4">Participates actively in the response to hyperosmotic and heat shock by preventing the aggregation of stress-denatured proteins, in association with DnaK and GrpE. It is the nucleotide exchange factor for DnaK and may function as a thermosensor. Unfolded proteins bind initially to DnaJ; upon interaction with the DnaJ-bound protein, DnaK hydrolyzes its bound ATP, resulting in the formation of a stable complex. GrpE releases ADP from DnaK; ATP binding to DnaK triggers the release of the substrate protein, thus completing the reaction cycle. Several rounds of ATP-dependent interactions between DnaJ, DnaK and GrpE are required for fully efficient folding.</text>
</comment>
<proteinExistence type="inferred from homology"/>
<keyword evidence="3" id="KW-0963">Cytoplasm</keyword>
<dbReference type="PRINTS" id="PR00773">
    <property type="entry name" value="GRPEPROTEIN"/>
</dbReference>
<dbReference type="EMBL" id="CP102173">
    <property type="protein sequence ID" value="UUP13515.1"/>
    <property type="molecule type" value="Genomic_DNA"/>
</dbReference>
<keyword evidence="2 3" id="KW-0143">Chaperone</keyword>
<reference evidence="7 8" key="1">
    <citation type="submission" date="2022-08" db="EMBL/GenBank/DDBJ databases">
        <title>novel species in genus Aeromicrobium.</title>
        <authorList>
            <person name="Ye L."/>
        </authorList>
    </citation>
    <scope>NUCLEOTIDE SEQUENCE [LARGE SCALE GENOMIC DNA]</scope>
    <source>
        <strain evidence="8">zg-Y1379</strain>
    </source>
</reference>